<keyword evidence="4 10" id="KW-0132">Cell division</keyword>
<keyword evidence="6 10" id="KW-0229">DNA integration</keyword>
<evidence type="ECO:0000256" key="9">
    <source>
        <dbReference type="ARBA" id="ARBA00023306"/>
    </source>
</evidence>
<accession>A0ABS2RA74</accession>
<comment type="subcellular location">
    <subcellularLocation>
        <location evidence="1 10">Cytoplasm</location>
    </subcellularLocation>
</comment>
<protein>
    <recommendedName>
        <fullName evidence="10 11">Tyrosine recombinase XerC</fullName>
    </recommendedName>
</protein>
<feature type="domain" description="Tyr recombinase" evidence="12">
    <location>
        <begin position="107"/>
        <end position="291"/>
    </location>
</feature>
<feature type="active site" evidence="10">
    <location>
        <position position="147"/>
    </location>
</feature>
<dbReference type="SUPFAM" id="SSF56349">
    <property type="entry name" value="DNA breaking-rejoining enzymes"/>
    <property type="match status" value="1"/>
</dbReference>
<evidence type="ECO:0000256" key="5">
    <source>
        <dbReference type="ARBA" id="ARBA00022829"/>
    </source>
</evidence>
<keyword evidence="9 10" id="KW-0131">Cell cycle</keyword>
<comment type="caution">
    <text evidence="14">The sequence shown here is derived from an EMBL/GenBank/DDBJ whole genome shotgun (WGS) entry which is preliminary data.</text>
</comment>
<reference evidence="14 15" key="1">
    <citation type="submission" date="2021-01" db="EMBL/GenBank/DDBJ databases">
        <title>Genomic Encyclopedia of Type Strains, Phase IV (KMG-IV): sequencing the most valuable type-strain genomes for metagenomic binning, comparative biology and taxonomic classification.</title>
        <authorList>
            <person name="Goeker M."/>
        </authorList>
    </citation>
    <scope>NUCLEOTIDE SEQUENCE [LARGE SCALE GENOMIC DNA]</scope>
    <source>
        <strain evidence="14 15">DSM 105453</strain>
    </source>
</reference>
<dbReference type="InterPro" id="IPR010998">
    <property type="entry name" value="Integrase_recombinase_N"/>
</dbReference>
<dbReference type="InterPro" id="IPR011931">
    <property type="entry name" value="Recomb_XerC"/>
</dbReference>
<proteinExistence type="inferred from homology"/>
<keyword evidence="15" id="KW-1185">Reference proteome</keyword>
<dbReference type="HAMAP" id="MF_01808">
    <property type="entry name" value="Recomb_XerC_XerD"/>
    <property type="match status" value="1"/>
</dbReference>
<feature type="active site" description="O-(3'-phospho-DNA)-tyrosine intermediate" evidence="10">
    <location>
        <position position="278"/>
    </location>
</feature>
<sequence length="297" mass="34508">MVHKAVQSFLEYMQIEKSHSSYTIQFYKKDIDEFIHFMKENGIGSFKEVEYLDARLYVTTLYEKKYARTSAARKISSLRSFFKYCLREKLVSENPFLLVIQPKLGVKLPSFLYEEEMEQLFLACDVSTPLGKRNRALLELMYATGIRVSECAEIEDKDIDFDFSTVLVKGKGRKERYIPFGDFAREALLIYIEKGRNELVKQPSAHNRLFVNGRGGPLTPRGIRYILTELMKKASLNGKLHPHMIRHSFATHLLNNGADMRTVQELLGHSHLSSTQVYTHVTKEHLRKTYMNFHPRA</sequence>
<dbReference type="EMBL" id="JAFBFH010000027">
    <property type="protein sequence ID" value="MBM7716489.1"/>
    <property type="molecule type" value="Genomic_DNA"/>
</dbReference>
<evidence type="ECO:0000256" key="3">
    <source>
        <dbReference type="ARBA" id="ARBA00022490"/>
    </source>
</evidence>
<evidence type="ECO:0000259" key="12">
    <source>
        <dbReference type="PROSITE" id="PS51898"/>
    </source>
</evidence>
<feature type="active site" evidence="10">
    <location>
        <position position="246"/>
    </location>
</feature>
<keyword evidence="5 10" id="KW-0159">Chromosome partition</keyword>
<evidence type="ECO:0000256" key="2">
    <source>
        <dbReference type="ARBA" id="ARBA00006657"/>
    </source>
</evidence>
<evidence type="ECO:0000256" key="4">
    <source>
        <dbReference type="ARBA" id="ARBA00022618"/>
    </source>
</evidence>
<dbReference type="InterPro" id="IPR044068">
    <property type="entry name" value="CB"/>
</dbReference>
<evidence type="ECO:0000256" key="10">
    <source>
        <dbReference type="HAMAP-Rule" id="MF_01808"/>
    </source>
</evidence>
<dbReference type="NCBIfam" id="NF040815">
    <property type="entry name" value="recomb_XerA_Arch"/>
    <property type="match status" value="1"/>
</dbReference>
<evidence type="ECO:0000256" key="7">
    <source>
        <dbReference type="ARBA" id="ARBA00023125"/>
    </source>
</evidence>
<feature type="domain" description="Core-binding (CB)" evidence="13">
    <location>
        <begin position="1"/>
        <end position="86"/>
    </location>
</feature>
<feature type="active site" evidence="10">
    <location>
        <position position="269"/>
    </location>
</feature>
<gene>
    <name evidence="10" type="primary">xerC</name>
    <name evidence="14" type="ORF">JOC94_003509</name>
</gene>
<dbReference type="InterPro" id="IPR011010">
    <property type="entry name" value="DNA_brk_join_enz"/>
</dbReference>
<dbReference type="PANTHER" id="PTHR30349">
    <property type="entry name" value="PHAGE INTEGRASE-RELATED"/>
    <property type="match status" value="1"/>
</dbReference>
<organism evidence="14 15">
    <name type="scientific">Siminovitchia thermophila</name>
    <dbReference type="NCBI Taxonomy" id="1245522"/>
    <lineage>
        <taxon>Bacteria</taxon>
        <taxon>Bacillati</taxon>
        <taxon>Bacillota</taxon>
        <taxon>Bacilli</taxon>
        <taxon>Bacillales</taxon>
        <taxon>Bacillaceae</taxon>
        <taxon>Siminovitchia</taxon>
    </lineage>
</organism>
<comment type="function">
    <text evidence="10">Site-specific tyrosine recombinase, which acts by catalyzing the cutting and rejoining of the recombining DNA molecules. The XerC-XerD complex is essential to convert dimers of the bacterial chromosome into monomers to permit their segregation at cell division. It also contributes to the segregational stability of plasmids.</text>
</comment>
<dbReference type="CDD" id="cd00798">
    <property type="entry name" value="INT_XerDC_C"/>
    <property type="match status" value="1"/>
</dbReference>
<dbReference type="Pfam" id="PF02899">
    <property type="entry name" value="Phage_int_SAM_1"/>
    <property type="match status" value="1"/>
</dbReference>
<feature type="active site" evidence="10">
    <location>
        <position position="171"/>
    </location>
</feature>
<dbReference type="Proteomes" id="UP000823485">
    <property type="component" value="Unassembled WGS sequence"/>
</dbReference>
<dbReference type="Gene3D" id="1.10.443.10">
    <property type="entry name" value="Intergrase catalytic core"/>
    <property type="match status" value="1"/>
</dbReference>
<evidence type="ECO:0000313" key="14">
    <source>
        <dbReference type="EMBL" id="MBM7716489.1"/>
    </source>
</evidence>
<dbReference type="RefSeq" id="WP_205179924.1">
    <property type="nucleotide sequence ID" value="NZ_JAFBFH010000027.1"/>
</dbReference>
<name>A0ABS2RA74_9BACI</name>
<dbReference type="InterPro" id="IPR050090">
    <property type="entry name" value="Tyrosine_recombinase_XerCD"/>
</dbReference>
<evidence type="ECO:0000313" key="15">
    <source>
        <dbReference type="Proteomes" id="UP000823485"/>
    </source>
</evidence>
<dbReference type="InterPro" id="IPR023009">
    <property type="entry name" value="Tyrosine_recombinase_XerC/XerD"/>
</dbReference>
<feature type="active site" evidence="10">
    <location>
        <position position="243"/>
    </location>
</feature>
<dbReference type="Gene3D" id="1.10.150.130">
    <property type="match status" value="1"/>
</dbReference>
<dbReference type="PANTHER" id="PTHR30349:SF77">
    <property type="entry name" value="TYROSINE RECOMBINASE XERC"/>
    <property type="match status" value="1"/>
</dbReference>
<dbReference type="InterPro" id="IPR002104">
    <property type="entry name" value="Integrase_catalytic"/>
</dbReference>
<keyword evidence="3 10" id="KW-0963">Cytoplasm</keyword>
<comment type="subunit">
    <text evidence="10">Forms a cyclic heterotetrameric complex composed of two molecules of XerC and two molecules of XerD.</text>
</comment>
<dbReference type="InterPro" id="IPR013762">
    <property type="entry name" value="Integrase-like_cat_sf"/>
</dbReference>
<evidence type="ECO:0000256" key="11">
    <source>
        <dbReference type="NCBIfam" id="TIGR02224"/>
    </source>
</evidence>
<dbReference type="InterPro" id="IPR004107">
    <property type="entry name" value="Integrase_SAM-like_N"/>
</dbReference>
<keyword evidence="8 10" id="KW-0233">DNA recombination</keyword>
<dbReference type="NCBIfam" id="TIGR02224">
    <property type="entry name" value="recomb_XerC"/>
    <property type="match status" value="1"/>
</dbReference>
<evidence type="ECO:0000256" key="6">
    <source>
        <dbReference type="ARBA" id="ARBA00022908"/>
    </source>
</evidence>
<dbReference type="Pfam" id="PF00589">
    <property type="entry name" value="Phage_integrase"/>
    <property type="match status" value="1"/>
</dbReference>
<comment type="similarity">
    <text evidence="2 10">Belongs to the 'phage' integrase family. XerC subfamily.</text>
</comment>
<dbReference type="NCBIfam" id="NF001399">
    <property type="entry name" value="PRK00283.1"/>
    <property type="match status" value="1"/>
</dbReference>
<evidence type="ECO:0000256" key="8">
    <source>
        <dbReference type="ARBA" id="ARBA00023172"/>
    </source>
</evidence>
<keyword evidence="7 10" id="KW-0238">DNA-binding</keyword>
<dbReference type="PROSITE" id="PS51900">
    <property type="entry name" value="CB"/>
    <property type="match status" value="1"/>
</dbReference>
<evidence type="ECO:0000256" key="1">
    <source>
        <dbReference type="ARBA" id="ARBA00004496"/>
    </source>
</evidence>
<dbReference type="PROSITE" id="PS51898">
    <property type="entry name" value="TYR_RECOMBINASE"/>
    <property type="match status" value="1"/>
</dbReference>
<evidence type="ECO:0000259" key="13">
    <source>
        <dbReference type="PROSITE" id="PS51900"/>
    </source>
</evidence>